<evidence type="ECO:0008006" key="4">
    <source>
        <dbReference type="Google" id="ProtNLM"/>
    </source>
</evidence>
<feature type="compositionally biased region" description="Low complexity" evidence="1">
    <location>
        <begin position="54"/>
        <end position="64"/>
    </location>
</feature>
<protein>
    <recommendedName>
        <fullName evidence="4">Translation initiation factor 2</fullName>
    </recommendedName>
</protein>
<reference evidence="2 3" key="1">
    <citation type="submission" date="2019-11" db="EMBL/GenBank/DDBJ databases">
        <title>Draft genome sequences of five Paenibacillus species of dairy origin.</title>
        <authorList>
            <person name="Olajide A.M."/>
            <person name="Chen S."/>
            <person name="Lapointe G."/>
        </authorList>
    </citation>
    <scope>NUCLEOTIDE SEQUENCE [LARGE SCALE GENOMIC DNA]</scope>
    <source>
        <strain evidence="2 3">2CS3</strain>
    </source>
</reference>
<name>A0A7X2Z781_9BACL</name>
<organism evidence="2 3">
    <name type="scientific">Paenibacillus validus</name>
    <dbReference type="NCBI Taxonomy" id="44253"/>
    <lineage>
        <taxon>Bacteria</taxon>
        <taxon>Bacillati</taxon>
        <taxon>Bacillota</taxon>
        <taxon>Bacilli</taxon>
        <taxon>Bacillales</taxon>
        <taxon>Paenibacillaceae</taxon>
        <taxon>Paenibacillus</taxon>
    </lineage>
</organism>
<feature type="region of interest" description="Disordered" evidence="1">
    <location>
        <begin position="33"/>
        <end position="100"/>
    </location>
</feature>
<proteinExistence type="predicted"/>
<evidence type="ECO:0000313" key="3">
    <source>
        <dbReference type="Proteomes" id="UP000450917"/>
    </source>
</evidence>
<comment type="caution">
    <text evidence="2">The sequence shown here is derived from an EMBL/GenBank/DDBJ whole genome shotgun (WGS) entry which is preliminary data.</text>
</comment>
<dbReference type="RefSeq" id="WP_127606907.1">
    <property type="nucleotide sequence ID" value="NZ_WNZX01000001.1"/>
</dbReference>
<accession>A0A7X2Z781</accession>
<evidence type="ECO:0000256" key="1">
    <source>
        <dbReference type="SAM" id="MobiDB-lite"/>
    </source>
</evidence>
<feature type="compositionally biased region" description="Low complexity" evidence="1">
    <location>
        <begin position="85"/>
        <end position="94"/>
    </location>
</feature>
<evidence type="ECO:0000313" key="2">
    <source>
        <dbReference type="EMBL" id="MUG69542.1"/>
    </source>
</evidence>
<feature type="compositionally biased region" description="Basic and acidic residues" evidence="1">
    <location>
        <begin position="69"/>
        <end position="82"/>
    </location>
</feature>
<dbReference type="AlphaFoldDB" id="A0A7X2Z781"/>
<dbReference type="EMBL" id="WNZX01000001">
    <property type="protein sequence ID" value="MUG69542.1"/>
    <property type="molecule type" value="Genomic_DNA"/>
</dbReference>
<dbReference type="Proteomes" id="UP000450917">
    <property type="component" value="Unassembled WGS sequence"/>
</dbReference>
<keyword evidence="3" id="KW-1185">Reference proteome</keyword>
<sequence>MNGSGWFKFGAIALAMAFCLFFGVSLATQGTERIHGPLTKPPGEASAAGVRPNSAAPAGAKKSAPPAPEKSEPVKKTAEKKTKPAAKAPQEPAADTGINRVGNKAGELLQIIAYHGIRAIVSLFEAMLK</sequence>
<gene>
    <name evidence="2" type="ORF">GNP93_02510</name>
</gene>